<feature type="transmembrane region" description="Helical" evidence="4">
    <location>
        <begin position="6"/>
        <end position="22"/>
    </location>
</feature>
<name>A0A919XU53_9BACL</name>
<dbReference type="Proteomes" id="UP000681162">
    <property type="component" value="Unassembled WGS sequence"/>
</dbReference>
<evidence type="ECO:0000256" key="3">
    <source>
        <dbReference type="ARBA" id="ARBA00023098"/>
    </source>
</evidence>
<proteinExistence type="predicted"/>
<keyword evidence="4" id="KW-1133">Transmembrane helix</keyword>
<dbReference type="SUPFAM" id="SSF53474">
    <property type="entry name" value="alpha/beta-Hydrolases"/>
    <property type="match status" value="1"/>
</dbReference>
<keyword evidence="3" id="KW-0443">Lipid metabolism</keyword>
<sequence length="445" mass="49932">MKLFEYALLCASILSCLYVIWAKQRFRPIMKLVIPASLLGILILHLIFEHARWIMLPVYGITTVVVIACILRRRNHVSPPSRRLRPFLLSLLALLAGTLSWGGAGLLPLFQFTKPSGSHNVGVLDYTWTDPERTAIDGTSRQLNVRIWYPASDDLTTPARYIPQADLFIQAIKKQYGLWSQLLRNYRQLEIPAQYAAPFYPNANSVPVVVYLHGNQLGTRFTGTFQAIELASHGYMVIAIEHPGTAFLSVFDEDRYIPFTNSFTGLPDNFSAHNKVAVPIIQEMQADVQFVLQHLQQIDRYEPNSPLSDRIDPDRIALVGHSFGGAAAAHILANTTIARAAVNLDGYLYGEYPDELQQKPLLIVNGGLQVKGLEETMVGLEEERAVRNRLLGPNGLEVTLPQAGHLSFTDLPLYSPLLFKPLAPDSKEQHRQINELTLHFLQEHL</sequence>
<accession>A0A919XU53</accession>
<protein>
    <submittedName>
        <fullName evidence="5">Carboxylic ester hydrolase</fullName>
    </submittedName>
</protein>
<feature type="transmembrane region" description="Helical" evidence="4">
    <location>
        <begin position="54"/>
        <end position="71"/>
    </location>
</feature>
<evidence type="ECO:0000256" key="4">
    <source>
        <dbReference type="SAM" id="Phobius"/>
    </source>
</evidence>
<keyword evidence="4" id="KW-0472">Membrane</keyword>
<keyword evidence="1 5" id="KW-0378">Hydrolase</keyword>
<keyword evidence="2" id="KW-0442">Lipid degradation</keyword>
<evidence type="ECO:0000256" key="1">
    <source>
        <dbReference type="ARBA" id="ARBA00022801"/>
    </source>
</evidence>
<evidence type="ECO:0000313" key="5">
    <source>
        <dbReference type="EMBL" id="GIO38039.1"/>
    </source>
</evidence>
<feature type="transmembrane region" description="Helical" evidence="4">
    <location>
        <begin position="87"/>
        <end position="110"/>
    </location>
</feature>
<dbReference type="GO" id="GO:0003847">
    <property type="term" value="F:1-alkyl-2-acetylglycerophosphocholine esterase activity"/>
    <property type="evidence" value="ECO:0007669"/>
    <property type="project" value="TreeGrafter"/>
</dbReference>
<dbReference type="Gene3D" id="3.40.50.1820">
    <property type="entry name" value="alpha/beta hydrolase"/>
    <property type="match status" value="1"/>
</dbReference>
<comment type="caution">
    <text evidence="5">The sequence shown here is derived from an EMBL/GenBank/DDBJ whole genome shotgun (WGS) entry which is preliminary data.</text>
</comment>
<dbReference type="EMBL" id="BORR01000010">
    <property type="protein sequence ID" value="GIO38039.1"/>
    <property type="molecule type" value="Genomic_DNA"/>
</dbReference>
<keyword evidence="6" id="KW-1185">Reference proteome</keyword>
<dbReference type="Pfam" id="PF03403">
    <property type="entry name" value="PAF-AH_p_II"/>
    <property type="match status" value="1"/>
</dbReference>
<reference evidence="5 6" key="1">
    <citation type="submission" date="2021-03" db="EMBL/GenBank/DDBJ databases">
        <title>Antimicrobial resistance genes in bacteria isolated from Japanese honey, and their potential for conferring macrolide and lincosamide resistance in the American foulbrood pathogen Paenibacillus larvae.</title>
        <authorList>
            <person name="Okamoto M."/>
            <person name="Kumagai M."/>
            <person name="Kanamori H."/>
            <person name="Takamatsu D."/>
        </authorList>
    </citation>
    <scope>NUCLEOTIDE SEQUENCE [LARGE SCALE GENOMIC DNA]</scope>
    <source>
        <strain evidence="5 6">J41TS12</strain>
    </source>
</reference>
<evidence type="ECO:0000256" key="2">
    <source>
        <dbReference type="ARBA" id="ARBA00022963"/>
    </source>
</evidence>
<organism evidence="5 6">
    <name type="scientific">Paenibacillus antibioticophila</name>
    <dbReference type="NCBI Taxonomy" id="1274374"/>
    <lineage>
        <taxon>Bacteria</taxon>
        <taxon>Bacillati</taxon>
        <taxon>Bacillota</taxon>
        <taxon>Bacilli</taxon>
        <taxon>Bacillales</taxon>
        <taxon>Paenibacillaceae</taxon>
        <taxon>Paenibacillus</taxon>
    </lineage>
</organism>
<dbReference type="PANTHER" id="PTHR10272">
    <property type="entry name" value="PLATELET-ACTIVATING FACTOR ACETYLHYDROLASE"/>
    <property type="match status" value="1"/>
</dbReference>
<evidence type="ECO:0000313" key="6">
    <source>
        <dbReference type="Proteomes" id="UP000681162"/>
    </source>
</evidence>
<dbReference type="PROSITE" id="PS51257">
    <property type="entry name" value="PROKAR_LIPOPROTEIN"/>
    <property type="match status" value="1"/>
</dbReference>
<dbReference type="GO" id="GO:0016042">
    <property type="term" value="P:lipid catabolic process"/>
    <property type="evidence" value="ECO:0007669"/>
    <property type="project" value="UniProtKB-KW"/>
</dbReference>
<gene>
    <name evidence="5" type="ORF">J41TS12_29000</name>
</gene>
<dbReference type="RefSeq" id="WP_212940257.1">
    <property type="nucleotide sequence ID" value="NZ_BORR01000010.1"/>
</dbReference>
<dbReference type="InterPro" id="IPR029058">
    <property type="entry name" value="AB_hydrolase_fold"/>
</dbReference>
<feature type="transmembrane region" description="Helical" evidence="4">
    <location>
        <begin position="29"/>
        <end position="48"/>
    </location>
</feature>
<dbReference type="AlphaFoldDB" id="A0A919XU53"/>
<dbReference type="PANTHER" id="PTHR10272:SF0">
    <property type="entry name" value="PLATELET-ACTIVATING FACTOR ACETYLHYDROLASE"/>
    <property type="match status" value="1"/>
</dbReference>
<keyword evidence="4" id="KW-0812">Transmembrane</keyword>